<evidence type="ECO:0000313" key="1">
    <source>
        <dbReference type="EMBL" id="EQD29578.1"/>
    </source>
</evidence>
<reference evidence="1" key="1">
    <citation type="submission" date="2013-08" db="EMBL/GenBank/DDBJ databases">
        <authorList>
            <person name="Mendez C."/>
            <person name="Richter M."/>
            <person name="Ferrer M."/>
            <person name="Sanchez J."/>
        </authorList>
    </citation>
    <scope>NUCLEOTIDE SEQUENCE</scope>
</reference>
<organism evidence="1">
    <name type="scientific">mine drainage metagenome</name>
    <dbReference type="NCBI Taxonomy" id="410659"/>
    <lineage>
        <taxon>unclassified sequences</taxon>
        <taxon>metagenomes</taxon>
        <taxon>ecological metagenomes</taxon>
    </lineage>
</organism>
<dbReference type="AlphaFoldDB" id="T0Y8X4"/>
<comment type="caution">
    <text evidence="1">The sequence shown here is derived from an EMBL/GenBank/DDBJ whole genome shotgun (WGS) entry which is preliminary data.</text>
</comment>
<gene>
    <name evidence="1" type="ORF">B1A_20638</name>
</gene>
<reference evidence="1" key="2">
    <citation type="journal article" date="2014" name="ISME J.">
        <title>Microbial stratification in low pH oxic and suboxic macroscopic growths along an acid mine drainage.</title>
        <authorList>
            <person name="Mendez-Garcia C."/>
            <person name="Mesa V."/>
            <person name="Sprenger R.R."/>
            <person name="Richter M."/>
            <person name="Diez M.S."/>
            <person name="Solano J."/>
            <person name="Bargiela R."/>
            <person name="Golyshina O.V."/>
            <person name="Manteca A."/>
            <person name="Ramos J.L."/>
            <person name="Gallego J.R."/>
            <person name="Llorente I."/>
            <person name="Martins Dos Santos V.A."/>
            <person name="Jensen O.N."/>
            <person name="Pelaez A.I."/>
            <person name="Sanchez J."/>
            <person name="Ferrer M."/>
        </authorList>
    </citation>
    <scope>NUCLEOTIDE SEQUENCE</scope>
</reference>
<feature type="non-terminal residue" evidence="1">
    <location>
        <position position="219"/>
    </location>
</feature>
<accession>T0Y8X4</accession>
<dbReference type="EMBL" id="AUZX01015235">
    <property type="protein sequence ID" value="EQD29578.1"/>
    <property type="molecule type" value="Genomic_DNA"/>
</dbReference>
<name>T0Y8X4_9ZZZZ</name>
<proteinExistence type="predicted"/>
<protein>
    <submittedName>
        <fullName evidence="1">Uncharacterized protein</fullName>
    </submittedName>
</protein>
<sequence>MLCSLGTVTPLRAQDAEHAYFAGVAYTSDAADISKAFPYVSSSLSGGGAQQLDQSLRQLIKEQKLPLGIVFDHLGTTREARHATALALAIDRESTSVDQIGASYKVRIEIDAQALFFNFKKKQILGGYPFTLEYIDILTSSPSTAYIQGLYRNLIFGGTGRPSLVSQFVATIQHAHVPSAAARHMRVTRVVLAPKAKQYIQTVAPDANLDVIKGQIAQQ</sequence>